<dbReference type="Pfam" id="PF04199">
    <property type="entry name" value="Cyclase"/>
    <property type="match status" value="1"/>
</dbReference>
<organism evidence="1 2">
    <name type="scientific">Caldiarchaeum subterraneum</name>
    <dbReference type="NCBI Taxonomy" id="311458"/>
    <lineage>
        <taxon>Archaea</taxon>
        <taxon>Nitrososphaerota</taxon>
        <taxon>Candidatus Caldarchaeales</taxon>
        <taxon>Candidatus Caldarchaeaceae</taxon>
        <taxon>Candidatus Caldarchaeum</taxon>
    </lineage>
</organism>
<dbReference type="GO" id="GO:0019441">
    <property type="term" value="P:L-tryptophan catabolic process to kynurenine"/>
    <property type="evidence" value="ECO:0007669"/>
    <property type="project" value="InterPro"/>
</dbReference>
<comment type="caution">
    <text evidence="1">The sequence shown here is derived from an EMBL/GenBank/DDBJ whole genome shotgun (WGS) entry which is preliminary data.</text>
</comment>
<sequence>MPSEVEILGKTAKMYDLSQPLGIHANFWPLYPPFEMYYIKRKIEHGVNAQYIKSSFHIGTHLDAPRHFVTGGKTIDKWPIAWCAGPGAVADLRDELDDLSVYTPRMIESRVDVKEGDILIIHTGWHKYAWCGSEPDEERYVFMHPGAGREMVEWLLKKKIHVWGVDCVSTDHPMNLPIGRFLGKGTTGIADRVRALAEKKFGGKEAVDKLFPPEDYQLTHNKLFPHDCVHLENLGGEISAPELQNNRVTIFCLPILIEGAEACWTRVVALTD</sequence>
<dbReference type="Gene3D" id="3.50.30.50">
    <property type="entry name" value="Putative cyclase"/>
    <property type="match status" value="1"/>
</dbReference>
<proteinExistence type="predicted"/>
<gene>
    <name evidence="1" type="ORF">EYH45_00770</name>
</gene>
<evidence type="ECO:0000313" key="1">
    <source>
        <dbReference type="EMBL" id="HIQ29077.1"/>
    </source>
</evidence>
<dbReference type="InterPro" id="IPR037175">
    <property type="entry name" value="KFase_sf"/>
</dbReference>
<dbReference type="SUPFAM" id="SSF102198">
    <property type="entry name" value="Putative cyclase"/>
    <property type="match status" value="1"/>
</dbReference>
<dbReference type="PANTHER" id="PTHR31118:SF12">
    <property type="entry name" value="CYCLASE-LIKE PROTEIN 2"/>
    <property type="match status" value="1"/>
</dbReference>
<dbReference type="PANTHER" id="PTHR31118">
    <property type="entry name" value="CYCLASE-LIKE PROTEIN 2"/>
    <property type="match status" value="1"/>
</dbReference>
<name>A0A832ZVG4_CALS0</name>
<dbReference type="Proteomes" id="UP000608579">
    <property type="component" value="Unassembled WGS sequence"/>
</dbReference>
<dbReference type="InterPro" id="IPR007325">
    <property type="entry name" value="KFase/CYL"/>
</dbReference>
<accession>A0A832ZVG4</accession>
<dbReference type="GO" id="GO:0004061">
    <property type="term" value="F:arylformamidase activity"/>
    <property type="evidence" value="ECO:0007669"/>
    <property type="project" value="InterPro"/>
</dbReference>
<dbReference type="AlphaFoldDB" id="A0A832ZVG4"/>
<evidence type="ECO:0000313" key="2">
    <source>
        <dbReference type="Proteomes" id="UP000608579"/>
    </source>
</evidence>
<dbReference type="EMBL" id="DQVM01000013">
    <property type="protein sequence ID" value="HIQ29077.1"/>
    <property type="molecule type" value="Genomic_DNA"/>
</dbReference>
<protein>
    <submittedName>
        <fullName evidence="1">Cyclase family protein</fullName>
    </submittedName>
</protein>
<reference evidence="1" key="1">
    <citation type="journal article" date="2020" name="ISME J.">
        <title>Gammaproteobacteria mediating utilization of methyl-, sulfur- and petroleum organic compounds in deep ocean hydrothermal plumes.</title>
        <authorList>
            <person name="Zhou Z."/>
            <person name="Liu Y."/>
            <person name="Pan J."/>
            <person name="Cron B.R."/>
            <person name="Toner B.M."/>
            <person name="Anantharaman K."/>
            <person name="Breier J.A."/>
            <person name="Dick G.J."/>
            <person name="Li M."/>
        </authorList>
    </citation>
    <scope>NUCLEOTIDE SEQUENCE</scope>
    <source>
        <strain evidence="1">SZUA-1515</strain>
    </source>
</reference>